<protein>
    <submittedName>
        <fullName evidence="15">TonB-dependent receptor</fullName>
    </submittedName>
</protein>
<reference evidence="15" key="2">
    <citation type="submission" date="2020-09" db="EMBL/GenBank/DDBJ databases">
        <authorList>
            <person name="Sun Q."/>
            <person name="Zhou Y."/>
        </authorList>
    </citation>
    <scope>NUCLEOTIDE SEQUENCE</scope>
    <source>
        <strain evidence="15">CGMCC 1.7086</strain>
    </source>
</reference>
<comment type="subcellular location">
    <subcellularLocation>
        <location evidence="1 9">Cell outer membrane</location>
        <topology evidence="1 9">Multi-pass membrane protein</topology>
    </subcellularLocation>
</comment>
<keyword evidence="15" id="KW-0675">Receptor</keyword>
<dbReference type="PANTHER" id="PTHR47234:SF2">
    <property type="entry name" value="TONB-DEPENDENT RECEPTOR"/>
    <property type="match status" value="1"/>
</dbReference>
<dbReference type="EMBL" id="BMLS01000001">
    <property type="protein sequence ID" value="GGO64859.1"/>
    <property type="molecule type" value="Genomic_DNA"/>
</dbReference>
<evidence type="ECO:0000256" key="10">
    <source>
        <dbReference type="PROSITE-ProRule" id="PRU10144"/>
    </source>
</evidence>
<comment type="similarity">
    <text evidence="9 11">Belongs to the TonB-dependent receptor family.</text>
</comment>
<feature type="chain" id="PRO_5036895861" evidence="12">
    <location>
        <begin position="23"/>
        <end position="1007"/>
    </location>
</feature>
<feature type="signal peptide" evidence="12">
    <location>
        <begin position="1"/>
        <end position="22"/>
    </location>
</feature>
<dbReference type="PANTHER" id="PTHR47234">
    <property type="match status" value="1"/>
</dbReference>
<gene>
    <name evidence="15" type="ORF">GCM10010982_05290</name>
</gene>
<evidence type="ECO:0000256" key="7">
    <source>
        <dbReference type="ARBA" id="ARBA00023136"/>
    </source>
</evidence>
<evidence type="ECO:0000256" key="9">
    <source>
        <dbReference type="PROSITE-ProRule" id="PRU01360"/>
    </source>
</evidence>
<dbReference type="InterPro" id="IPR036942">
    <property type="entry name" value="Beta-barrel_TonB_sf"/>
</dbReference>
<dbReference type="Pfam" id="PF00593">
    <property type="entry name" value="TonB_dep_Rec_b-barrel"/>
    <property type="match status" value="1"/>
</dbReference>
<keyword evidence="8 9" id="KW-0998">Cell outer membrane</keyword>
<accession>A0A917YRG4</accession>
<evidence type="ECO:0000256" key="8">
    <source>
        <dbReference type="ARBA" id="ARBA00023237"/>
    </source>
</evidence>
<dbReference type="GO" id="GO:0009279">
    <property type="term" value="C:cell outer membrane"/>
    <property type="evidence" value="ECO:0007669"/>
    <property type="project" value="UniProtKB-SubCell"/>
</dbReference>
<evidence type="ECO:0000313" key="15">
    <source>
        <dbReference type="EMBL" id="GGO64859.1"/>
    </source>
</evidence>
<dbReference type="Gene3D" id="2.170.130.10">
    <property type="entry name" value="TonB-dependent receptor, plug domain"/>
    <property type="match status" value="1"/>
</dbReference>
<evidence type="ECO:0000256" key="11">
    <source>
        <dbReference type="RuleBase" id="RU003357"/>
    </source>
</evidence>
<keyword evidence="7 9" id="KW-0472">Membrane</keyword>
<evidence type="ECO:0000256" key="6">
    <source>
        <dbReference type="ARBA" id="ARBA00023077"/>
    </source>
</evidence>
<keyword evidence="6 11" id="KW-0798">TonB box</keyword>
<evidence type="ECO:0000256" key="3">
    <source>
        <dbReference type="ARBA" id="ARBA00022452"/>
    </source>
</evidence>
<dbReference type="RefSeq" id="WP_188689890.1">
    <property type="nucleotide sequence ID" value="NZ_BMLS01000001.1"/>
</dbReference>
<evidence type="ECO:0000259" key="14">
    <source>
        <dbReference type="Pfam" id="PF07715"/>
    </source>
</evidence>
<evidence type="ECO:0000256" key="1">
    <source>
        <dbReference type="ARBA" id="ARBA00004571"/>
    </source>
</evidence>
<dbReference type="InterPro" id="IPR000531">
    <property type="entry name" value="Beta-barrel_TonB"/>
</dbReference>
<keyword evidence="2 9" id="KW-0813">Transport</keyword>
<comment type="caution">
    <text evidence="15">The sequence shown here is derived from an EMBL/GenBank/DDBJ whole genome shotgun (WGS) entry which is preliminary data.</text>
</comment>
<feature type="short sequence motif" description="TonB C-terminal box" evidence="10">
    <location>
        <begin position="990"/>
        <end position="1007"/>
    </location>
</feature>
<sequence length="1007" mass="111077">MKKKLLTLAIQAAVFSSASAMAQQVEVSATQSSNTAQVEQQQVKEVEKIAVTGSRIKRDSFSMSTPMMMMGKDDLVDSGLGELADILVDEIPSISAGSSNTNSQSSVQNTGLSTIDLRSLGVDRTLTLIDGRRAVSNSYSGNYISLATIPAAMVDRVEVITGGASAVYGSDAIAGVVNIITENNKTGFEIDVRGGETTDGGGREFTIDTGYGASFDNDRGYVYAAATWDRQFGLLAWDRDRAMIESSFDYDAKKMCNANNTIDGDQCMRDITMDDWRERSNDISGGRFEGNNWWYDADNNLREGFVEERDGFDTYEWDILKVPVDKLASAIKVNYDLTDDLRGTFQVHYSKNKAARTNAPEGQDYNDDELYIDPVTGLSDLTVPGRISIDNPFAPAVIADSAGKDITWDRRFDEVGNVITENTRTTIRTSAGLQGVMFDGQWDWEASVGYGKFKQEQRRFNEISITKLAQGLKAEYAADGTTIQCADEQARAEGCVPVNIFGINSITPEAADYIRANPYINTDITQLNLQAFMTGDLFEMPAGMVASAFGIEYRRDKQEVDTDVALRGQAITFNDVPPFSGEVKVWEAFGEATLPLLKDAAAAKRLDLDLSLRLADYSQKNIDLMSSYRAGLMWEPAEGYAIRANYSRAQRAPSITELVSPPRGDYDSFSDICDGVTATSTGAGHEACRQEPGIANAINLYGEFEDENTGYSPNAGNEDLKEETADTYTLGITASPSFLENFNIAVDYYDITIKDAIRSIDNEKILKECYDSSVPFGEGNRFCGDITRDTEGNITQLIQREFNLADEKSRGYDVSMAYKYETGEYGDLSFNLNFTHIIERSVTYEGNDGLQTTEYKGELSSGIFTDRATASVTWRYDNLRIRWKTKYKSSMVDDYDRLYHPTDGWYALLEKNNEALANGTGGVENPETPMYLYFGSYITHDVSASYNLDLDGGMELKLYGGLRNVFDKESAFVPNTGDAVSAGNGNYDSEYDGGVGRFAYLGAELKF</sequence>
<keyword evidence="16" id="KW-1185">Reference proteome</keyword>
<keyword evidence="5 12" id="KW-0732">Signal</keyword>
<dbReference type="AlphaFoldDB" id="A0A917YRG4"/>
<dbReference type="InterPro" id="IPR039426">
    <property type="entry name" value="TonB-dep_rcpt-like"/>
</dbReference>
<feature type="domain" description="TonB-dependent receptor plug" evidence="14">
    <location>
        <begin position="68"/>
        <end position="176"/>
    </location>
</feature>
<feature type="domain" description="TonB-dependent receptor-like beta-barrel" evidence="13">
    <location>
        <begin position="408"/>
        <end position="965"/>
    </location>
</feature>
<dbReference type="InterPro" id="IPR012910">
    <property type="entry name" value="Plug_dom"/>
</dbReference>
<dbReference type="PROSITE" id="PS01156">
    <property type="entry name" value="TONB_DEPENDENT_REC_2"/>
    <property type="match status" value="1"/>
</dbReference>
<dbReference type="InterPro" id="IPR037066">
    <property type="entry name" value="Plug_dom_sf"/>
</dbReference>
<dbReference type="Gene3D" id="2.40.170.20">
    <property type="entry name" value="TonB-dependent receptor, beta-barrel domain"/>
    <property type="match status" value="1"/>
</dbReference>
<evidence type="ECO:0000313" key="16">
    <source>
        <dbReference type="Proteomes" id="UP000606935"/>
    </source>
</evidence>
<evidence type="ECO:0000259" key="13">
    <source>
        <dbReference type="Pfam" id="PF00593"/>
    </source>
</evidence>
<evidence type="ECO:0000256" key="12">
    <source>
        <dbReference type="SAM" id="SignalP"/>
    </source>
</evidence>
<dbReference type="Proteomes" id="UP000606935">
    <property type="component" value="Unassembled WGS sequence"/>
</dbReference>
<dbReference type="InterPro" id="IPR010917">
    <property type="entry name" value="TonB_rcpt_CS"/>
</dbReference>
<dbReference type="SUPFAM" id="SSF56935">
    <property type="entry name" value="Porins"/>
    <property type="match status" value="1"/>
</dbReference>
<reference evidence="15" key="1">
    <citation type="journal article" date="2014" name="Int. J. Syst. Evol. Microbiol.">
        <title>Complete genome sequence of Corynebacterium casei LMG S-19264T (=DSM 44701T), isolated from a smear-ripened cheese.</title>
        <authorList>
            <consortium name="US DOE Joint Genome Institute (JGI-PGF)"/>
            <person name="Walter F."/>
            <person name="Albersmeier A."/>
            <person name="Kalinowski J."/>
            <person name="Ruckert C."/>
        </authorList>
    </citation>
    <scope>NUCLEOTIDE SEQUENCE</scope>
    <source>
        <strain evidence="15">CGMCC 1.7086</strain>
    </source>
</reference>
<dbReference type="PROSITE" id="PS52016">
    <property type="entry name" value="TONB_DEPENDENT_REC_3"/>
    <property type="match status" value="1"/>
</dbReference>
<organism evidence="15 16">
    <name type="scientific">Bowmanella pacifica</name>
    <dbReference type="NCBI Taxonomy" id="502051"/>
    <lineage>
        <taxon>Bacteria</taxon>
        <taxon>Pseudomonadati</taxon>
        <taxon>Pseudomonadota</taxon>
        <taxon>Gammaproteobacteria</taxon>
        <taxon>Alteromonadales</taxon>
        <taxon>Alteromonadaceae</taxon>
        <taxon>Bowmanella</taxon>
    </lineage>
</organism>
<evidence type="ECO:0000256" key="4">
    <source>
        <dbReference type="ARBA" id="ARBA00022692"/>
    </source>
</evidence>
<proteinExistence type="inferred from homology"/>
<name>A0A917YRG4_9ALTE</name>
<keyword evidence="3 9" id="KW-1134">Transmembrane beta strand</keyword>
<keyword evidence="4 9" id="KW-0812">Transmembrane</keyword>
<evidence type="ECO:0000256" key="5">
    <source>
        <dbReference type="ARBA" id="ARBA00022729"/>
    </source>
</evidence>
<evidence type="ECO:0000256" key="2">
    <source>
        <dbReference type="ARBA" id="ARBA00022448"/>
    </source>
</evidence>
<dbReference type="Pfam" id="PF07715">
    <property type="entry name" value="Plug"/>
    <property type="match status" value="1"/>
</dbReference>